<comment type="caution">
    <text evidence="5">The sequence shown here is derived from an EMBL/GenBank/DDBJ whole genome shotgun (WGS) entry which is preliminary data.</text>
</comment>
<dbReference type="PROSITE" id="PS00375">
    <property type="entry name" value="UDPGT"/>
    <property type="match status" value="1"/>
</dbReference>
<sequence>MFNYNLQSVNNAIRAAAGILDTFDDLEHQVLDAIKTKLTNLYTIGPLSLLHRQLFPKILDSIGSNLWEEDTQCLAWLDKWEPYSVQVPILVGYYGASRQRQRGRCTFGGVHGPVSDRGLLVGWCTQEKVLSHRCVGGFLTHCGWNSTMESVCEGVPLICWPFFADHQMNCFTVVESGGIGMEIDDDVKGERVESIVREVMEGMKGHCLRLTLQENFKLPMENFRRI</sequence>
<dbReference type="AlphaFoldDB" id="A0A6A2X3H2"/>
<dbReference type="InterPro" id="IPR035595">
    <property type="entry name" value="UDP_glycos_trans_CS"/>
</dbReference>
<evidence type="ECO:0000313" key="6">
    <source>
        <dbReference type="Proteomes" id="UP000436088"/>
    </source>
</evidence>
<evidence type="ECO:0000256" key="1">
    <source>
        <dbReference type="ARBA" id="ARBA00009995"/>
    </source>
</evidence>
<dbReference type="GO" id="GO:0080043">
    <property type="term" value="F:quercetin 3-O-glucosyltransferase activity"/>
    <property type="evidence" value="ECO:0007669"/>
    <property type="project" value="TreeGrafter"/>
</dbReference>
<dbReference type="Gene3D" id="3.40.50.2000">
    <property type="entry name" value="Glycogen Phosphorylase B"/>
    <property type="match status" value="3"/>
</dbReference>
<evidence type="ECO:0000256" key="3">
    <source>
        <dbReference type="ARBA" id="ARBA00022679"/>
    </source>
</evidence>
<gene>
    <name evidence="5" type="ORF">F3Y22_tig00113725pilonHSYRG01009</name>
</gene>
<name>A0A6A2X3H2_HIBSY</name>
<dbReference type="PANTHER" id="PTHR11926:SF1283">
    <property type="entry name" value="GLYCOSYLTRANSFERASE"/>
    <property type="match status" value="1"/>
</dbReference>
<dbReference type="GO" id="GO:0080044">
    <property type="term" value="F:quercetin 7-O-glucosyltransferase activity"/>
    <property type="evidence" value="ECO:0007669"/>
    <property type="project" value="TreeGrafter"/>
</dbReference>
<dbReference type="Pfam" id="PF00201">
    <property type="entry name" value="UDPGT"/>
    <property type="match status" value="1"/>
</dbReference>
<evidence type="ECO:0000256" key="4">
    <source>
        <dbReference type="RuleBase" id="RU003718"/>
    </source>
</evidence>
<evidence type="ECO:0000313" key="5">
    <source>
        <dbReference type="EMBL" id="KAE8661565.1"/>
    </source>
</evidence>
<keyword evidence="2 4" id="KW-0328">Glycosyltransferase</keyword>
<organism evidence="5 6">
    <name type="scientific">Hibiscus syriacus</name>
    <name type="common">Rose of Sharon</name>
    <dbReference type="NCBI Taxonomy" id="106335"/>
    <lineage>
        <taxon>Eukaryota</taxon>
        <taxon>Viridiplantae</taxon>
        <taxon>Streptophyta</taxon>
        <taxon>Embryophyta</taxon>
        <taxon>Tracheophyta</taxon>
        <taxon>Spermatophyta</taxon>
        <taxon>Magnoliopsida</taxon>
        <taxon>eudicotyledons</taxon>
        <taxon>Gunneridae</taxon>
        <taxon>Pentapetalae</taxon>
        <taxon>rosids</taxon>
        <taxon>malvids</taxon>
        <taxon>Malvales</taxon>
        <taxon>Malvaceae</taxon>
        <taxon>Malvoideae</taxon>
        <taxon>Hibiscus</taxon>
    </lineage>
</organism>
<proteinExistence type="inferred from homology"/>
<protein>
    <submittedName>
        <fullName evidence="5">Uncharacterized protein</fullName>
    </submittedName>
</protein>
<dbReference type="PANTHER" id="PTHR11926">
    <property type="entry name" value="GLUCOSYL/GLUCURONOSYL TRANSFERASES"/>
    <property type="match status" value="1"/>
</dbReference>
<keyword evidence="3 4" id="KW-0808">Transferase</keyword>
<dbReference type="Proteomes" id="UP000436088">
    <property type="component" value="Unassembled WGS sequence"/>
</dbReference>
<reference evidence="5" key="1">
    <citation type="submission" date="2019-09" db="EMBL/GenBank/DDBJ databases">
        <title>Draft genome information of white flower Hibiscus syriacus.</title>
        <authorList>
            <person name="Kim Y.-M."/>
        </authorList>
    </citation>
    <scope>NUCLEOTIDE SEQUENCE [LARGE SCALE GENOMIC DNA]</scope>
    <source>
        <strain evidence="5">YM2019G1</strain>
    </source>
</reference>
<dbReference type="SUPFAM" id="SSF53756">
    <property type="entry name" value="UDP-Glycosyltransferase/glycogen phosphorylase"/>
    <property type="match status" value="1"/>
</dbReference>
<comment type="similarity">
    <text evidence="1 4">Belongs to the UDP-glycosyltransferase family.</text>
</comment>
<dbReference type="InterPro" id="IPR002213">
    <property type="entry name" value="UDP_glucos_trans"/>
</dbReference>
<accession>A0A6A2X3H2</accession>
<evidence type="ECO:0000256" key="2">
    <source>
        <dbReference type="ARBA" id="ARBA00022676"/>
    </source>
</evidence>
<dbReference type="CDD" id="cd03784">
    <property type="entry name" value="GT1_Gtf-like"/>
    <property type="match status" value="1"/>
</dbReference>
<dbReference type="EMBL" id="VEPZ02001720">
    <property type="protein sequence ID" value="KAE8661565.1"/>
    <property type="molecule type" value="Genomic_DNA"/>
</dbReference>
<keyword evidence="6" id="KW-1185">Reference proteome</keyword>